<keyword evidence="3" id="KW-0378">Hydrolase</keyword>
<sequence>MHDTTALIEARIRRSYRERILPAAYSETAPVEVTAWEAPGEPVPFAEAVTQSYEPFEAGRMWGRPWGTTWLRVTGTVPADWPADAVELVADLGFLPSGPGFQSEGLIWSEDGVVVKGLEPKNTFVPVPAGPGESFTLYIEAASNPDVGSDWSNTPTPLGDLATAPRDPIYRFTGAHLGVFDREAFALERDVWTLLGVLENLPAESTRRAGLLRALERAIDVLDPDDVSATASAARAEIAGVLADRAAGSTHRTVAVGHAHIDSAWLWPVRETRRKVARTFSNVLDLMDRYPDFVFAASSAQQYAWMKEGYPELFERIRARVKEGRFVPVGGMWVESDTNMPGGEAMARQFVFGKSFFLREFGVETKEVWLPDSFGYSAGLPQIVAASASDNFLTQKISWNETNVMPHHTFLWEGLDGTRIFTHFPPVDTYNSDLSGADLARAASQNRERGVSDLSLVPYGYGDGGGGPTREMIETAHRKHDLDGSPKVDLKRPDEFFAEARASLPKPAVWSGELYLEFHRGTYTSQSRTKEGNRRSEHLLREAELWAATAAVRAGASYPAEELRRAWETVLLQQFHDILPGSSIAWVHQDAERNYAAVAESLEGLISDAIGALGGGAGSSTGSGDLAFNASPVEVDGIPALSAGVARRASTRVTATDDGGAELASDALTARLDRDGHLVSLVRHDGAGAAAGREAIAPGGRGNELQFFRDTPNQWDAWDIDAAYQRTPVDAVSTESLTIEGDTVVLHRTVGDSSIVQRLALSGDGLGLEIETAIDWHERQKLLKLAFAFDVHAATAASEVQFGHVRRATHANTSWDMARFETSAHRWVHVDEPGFGVTVANDRVYGHDVTRTTRDDGGTTTLVRESLLRAPTFPDPHADQGRHVFHHVIVPGELLDGIGAGYRVNLPLRTVAGGAGSADGAEAAGAALAAEPLVKVTGPASASILIEAVKLAEDGSGDVVVRLYESRGGRASGRLEPGFAAGAAVRTDLLERPLDGSAATDGGRGATSDDALELNLRPFELVTVRIPRA</sequence>
<evidence type="ECO:0000313" key="7">
    <source>
        <dbReference type="Proteomes" id="UP000316252"/>
    </source>
</evidence>
<gene>
    <name evidence="6" type="ORF">FJ657_13815</name>
</gene>
<accession>A0A506XZI0</accession>
<dbReference type="RefSeq" id="WP_141164295.1">
    <property type="nucleotide sequence ID" value="NZ_VHQG01000004.1"/>
</dbReference>
<dbReference type="EMBL" id="VHQG01000004">
    <property type="protein sequence ID" value="TPW74657.1"/>
    <property type="molecule type" value="Genomic_DNA"/>
</dbReference>
<dbReference type="InterPro" id="IPR037094">
    <property type="entry name" value="Glyco_hydro_38_cen_sf"/>
</dbReference>
<dbReference type="FunFam" id="3.20.110.10:FF:000002">
    <property type="entry name" value="alpha-mannosidase 2C1 isoform X1"/>
    <property type="match status" value="1"/>
</dbReference>
<dbReference type="Pfam" id="PF22907">
    <property type="entry name" value="Ams1-like_1st"/>
    <property type="match status" value="1"/>
</dbReference>
<dbReference type="GO" id="GO:0009313">
    <property type="term" value="P:oligosaccharide catabolic process"/>
    <property type="evidence" value="ECO:0007669"/>
    <property type="project" value="TreeGrafter"/>
</dbReference>
<dbReference type="Pfam" id="PF09261">
    <property type="entry name" value="Alpha-mann_mid"/>
    <property type="match status" value="1"/>
</dbReference>
<dbReference type="GO" id="GO:0006013">
    <property type="term" value="P:mannose metabolic process"/>
    <property type="evidence" value="ECO:0007669"/>
    <property type="project" value="InterPro"/>
</dbReference>
<keyword evidence="4" id="KW-0326">Glycosidase</keyword>
<dbReference type="PANTHER" id="PTHR46017:SF1">
    <property type="entry name" value="ALPHA-MANNOSIDASE 2C1"/>
    <property type="match status" value="1"/>
</dbReference>
<dbReference type="InterPro" id="IPR011330">
    <property type="entry name" value="Glyco_hydro/deAcase_b/a-brl"/>
</dbReference>
<dbReference type="InterPro" id="IPR041147">
    <property type="entry name" value="GH38_C"/>
</dbReference>
<dbReference type="Pfam" id="PF17677">
    <property type="entry name" value="Glyco_hydro38C2"/>
    <property type="match status" value="1"/>
</dbReference>
<keyword evidence="7" id="KW-1185">Reference proteome</keyword>
<dbReference type="SUPFAM" id="SSF74650">
    <property type="entry name" value="Galactose mutarotase-like"/>
    <property type="match status" value="1"/>
</dbReference>
<comment type="similarity">
    <text evidence="1">Belongs to the glycosyl hydrolase 38 family.</text>
</comment>
<dbReference type="Pfam" id="PF07748">
    <property type="entry name" value="Glyco_hydro_38C"/>
    <property type="match status" value="1"/>
</dbReference>
<dbReference type="InterPro" id="IPR011013">
    <property type="entry name" value="Gal_mutarotase_sf_dom"/>
</dbReference>
<organism evidence="6 7">
    <name type="scientific">Schumannella soli</name>
    <dbReference type="NCBI Taxonomy" id="2590779"/>
    <lineage>
        <taxon>Bacteria</taxon>
        <taxon>Bacillati</taxon>
        <taxon>Actinomycetota</taxon>
        <taxon>Actinomycetes</taxon>
        <taxon>Micrococcales</taxon>
        <taxon>Microbacteriaceae</taxon>
        <taxon>Schumannella</taxon>
    </lineage>
</organism>
<name>A0A506XZI0_9MICO</name>
<evidence type="ECO:0000256" key="1">
    <source>
        <dbReference type="ARBA" id="ARBA00009792"/>
    </source>
</evidence>
<evidence type="ECO:0000256" key="2">
    <source>
        <dbReference type="ARBA" id="ARBA00022723"/>
    </source>
</evidence>
<feature type="domain" description="Glycoside hydrolase family 38 central" evidence="5">
    <location>
        <begin position="517"/>
        <end position="595"/>
    </location>
</feature>
<dbReference type="InterPro" id="IPR027291">
    <property type="entry name" value="Glyco_hydro_38_N_sf"/>
</dbReference>
<comment type="caution">
    <text evidence="6">The sequence shown here is derived from an EMBL/GenBank/DDBJ whole genome shotgun (WGS) entry which is preliminary data.</text>
</comment>
<dbReference type="Gene3D" id="3.20.110.10">
    <property type="entry name" value="Glycoside hydrolase 38, N terminal domain"/>
    <property type="match status" value="1"/>
</dbReference>
<dbReference type="SUPFAM" id="SSF88688">
    <property type="entry name" value="Families 57/38 glycoside transferase middle domain"/>
    <property type="match status" value="1"/>
</dbReference>
<evidence type="ECO:0000313" key="6">
    <source>
        <dbReference type="EMBL" id="TPW74657.1"/>
    </source>
</evidence>
<dbReference type="PANTHER" id="PTHR46017">
    <property type="entry name" value="ALPHA-MANNOSIDASE 2C1"/>
    <property type="match status" value="1"/>
</dbReference>
<evidence type="ECO:0000259" key="5">
    <source>
        <dbReference type="SMART" id="SM00872"/>
    </source>
</evidence>
<dbReference type="Pfam" id="PF01074">
    <property type="entry name" value="Glyco_hydro_38N"/>
    <property type="match status" value="1"/>
</dbReference>
<keyword evidence="2" id="KW-0479">Metal-binding</keyword>
<dbReference type="FunFam" id="1.20.1270.50:FF:000004">
    <property type="entry name" value="alpha-mannosidase 2C1 isoform X1"/>
    <property type="match status" value="1"/>
</dbReference>
<proteinExistence type="inferred from homology"/>
<dbReference type="InterPro" id="IPR015341">
    <property type="entry name" value="Glyco_hydro_38_cen"/>
</dbReference>
<dbReference type="Gene3D" id="1.20.1270.50">
    <property type="entry name" value="Glycoside hydrolase family 38, central domain"/>
    <property type="match status" value="1"/>
</dbReference>
<evidence type="ECO:0000256" key="4">
    <source>
        <dbReference type="ARBA" id="ARBA00023295"/>
    </source>
</evidence>
<protein>
    <submittedName>
        <fullName evidence="6">Alpha-mannosidase</fullName>
    </submittedName>
</protein>
<dbReference type="InterPro" id="IPR011682">
    <property type="entry name" value="Glyco_hydro_38_C"/>
</dbReference>
<dbReference type="InterPro" id="IPR000602">
    <property type="entry name" value="Glyco_hydro_38_N"/>
</dbReference>
<dbReference type="GO" id="GO:0004559">
    <property type="term" value="F:alpha-mannosidase activity"/>
    <property type="evidence" value="ECO:0007669"/>
    <property type="project" value="InterPro"/>
</dbReference>
<dbReference type="SUPFAM" id="SSF88713">
    <property type="entry name" value="Glycoside hydrolase/deacetylase"/>
    <property type="match status" value="1"/>
</dbReference>
<dbReference type="SMART" id="SM00872">
    <property type="entry name" value="Alpha-mann_mid"/>
    <property type="match status" value="1"/>
</dbReference>
<dbReference type="AlphaFoldDB" id="A0A506XZI0"/>
<dbReference type="CDD" id="cd10789">
    <property type="entry name" value="GH38N_AMII_ER_cytosolic"/>
    <property type="match status" value="1"/>
</dbReference>
<dbReference type="InterPro" id="IPR028995">
    <property type="entry name" value="Glyco_hydro_57/38_cen_sf"/>
</dbReference>
<evidence type="ECO:0000256" key="3">
    <source>
        <dbReference type="ARBA" id="ARBA00022801"/>
    </source>
</evidence>
<dbReference type="InterPro" id="IPR054723">
    <property type="entry name" value="Ams1-like_N"/>
</dbReference>
<dbReference type="OrthoDB" id="9772207at2"/>
<dbReference type="Gene3D" id="2.70.98.30">
    <property type="entry name" value="Golgi alpha-mannosidase II, domain 4"/>
    <property type="match status" value="1"/>
</dbReference>
<dbReference type="GO" id="GO:0046872">
    <property type="term" value="F:metal ion binding"/>
    <property type="evidence" value="ECO:0007669"/>
    <property type="project" value="UniProtKB-KW"/>
</dbReference>
<reference evidence="6 7" key="1">
    <citation type="submission" date="2019-06" db="EMBL/GenBank/DDBJ databases">
        <authorList>
            <person name="Li F."/>
        </authorList>
    </citation>
    <scope>NUCLEOTIDE SEQUENCE [LARGE SCALE GENOMIC DNA]</scope>
    <source>
        <strain evidence="6 7">10F1D-1</strain>
    </source>
</reference>
<dbReference type="Proteomes" id="UP000316252">
    <property type="component" value="Unassembled WGS sequence"/>
</dbReference>
<dbReference type="GO" id="GO:0030246">
    <property type="term" value="F:carbohydrate binding"/>
    <property type="evidence" value="ECO:0007669"/>
    <property type="project" value="InterPro"/>
</dbReference>